<protein>
    <recommendedName>
        <fullName evidence="1">DNA-directed DNA polymerase</fullName>
        <ecNumber evidence="1">2.7.7.7</ecNumber>
    </recommendedName>
</protein>
<evidence type="ECO:0000256" key="1">
    <source>
        <dbReference type="ARBA" id="ARBA00012417"/>
    </source>
</evidence>
<comment type="similarity">
    <text evidence="6">Belongs to the DNA polymerase HolA subunit family.</text>
</comment>
<dbReference type="SUPFAM" id="SSF48019">
    <property type="entry name" value="post-AAA+ oligomerization domain-like"/>
    <property type="match status" value="1"/>
</dbReference>
<evidence type="ECO:0000256" key="3">
    <source>
        <dbReference type="ARBA" id="ARBA00022695"/>
    </source>
</evidence>
<dbReference type="GO" id="GO:0003677">
    <property type="term" value="F:DNA binding"/>
    <property type="evidence" value="ECO:0007669"/>
    <property type="project" value="InterPro"/>
</dbReference>
<keyword evidence="4" id="KW-0235">DNA replication</keyword>
<dbReference type="GO" id="GO:0003887">
    <property type="term" value="F:DNA-directed DNA polymerase activity"/>
    <property type="evidence" value="ECO:0007669"/>
    <property type="project" value="UniProtKB-KW"/>
</dbReference>
<dbReference type="PANTHER" id="PTHR34388:SF1">
    <property type="entry name" value="DNA POLYMERASE III SUBUNIT DELTA"/>
    <property type="match status" value="1"/>
</dbReference>
<dbReference type="AlphaFoldDB" id="A0A8J7QZ90"/>
<evidence type="ECO:0000313" key="8">
    <source>
        <dbReference type="EMBL" id="MBP0437533.1"/>
    </source>
</evidence>
<evidence type="ECO:0000256" key="4">
    <source>
        <dbReference type="ARBA" id="ARBA00022705"/>
    </source>
</evidence>
<dbReference type="Proteomes" id="UP000666240">
    <property type="component" value="Unassembled WGS sequence"/>
</dbReference>
<dbReference type="RefSeq" id="WP_209333532.1">
    <property type="nucleotide sequence ID" value="NZ_JAGIYY010000001.1"/>
</dbReference>
<proteinExistence type="inferred from homology"/>
<dbReference type="InterPro" id="IPR008921">
    <property type="entry name" value="DNA_pol3_clamp-load_cplx_C"/>
</dbReference>
<dbReference type="PANTHER" id="PTHR34388">
    <property type="entry name" value="DNA POLYMERASE III SUBUNIT DELTA"/>
    <property type="match status" value="1"/>
</dbReference>
<name>A0A8J7QZ90_9HYPH</name>
<accession>A0A8J7QZ90</accession>
<evidence type="ECO:0000256" key="6">
    <source>
        <dbReference type="ARBA" id="ARBA00034754"/>
    </source>
</evidence>
<keyword evidence="3 8" id="KW-0548">Nucleotidyltransferase</keyword>
<gene>
    <name evidence="8" type="ORF">J5Y06_02550</name>
</gene>
<dbReference type="Gene3D" id="3.40.50.300">
    <property type="entry name" value="P-loop containing nucleotide triphosphate hydrolases"/>
    <property type="match status" value="1"/>
</dbReference>
<evidence type="ECO:0000256" key="7">
    <source>
        <dbReference type="ARBA" id="ARBA00049244"/>
    </source>
</evidence>
<evidence type="ECO:0000313" key="9">
    <source>
        <dbReference type="Proteomes" id="UP000666240"/>
    </source>
</evidence>
<organism evidence="8 9">
    <name type="scientific">Tianweitania sediminis</name>
    <dbReference type="NCBI Taxonomy" id="1502156"/>
    <lineage>
        <taxon>Bacteria</taxon>
        <taxon>Pseudomonadati</taxon>
        <taxon>Pseudomonadota</taxon>
        <taxon>Alphaproteobacteria</taxon>
        <taxon>Hyphomicrobiales</taxon>
        <taxon>Phyllobacteriaceae</taxon>
        <taxon>Tianweitania</taxon>
    </lineage>
</organism>
<keyword evidence="2 8" id="KW-0808">Transferase</keyword>
<dbReference type="GO" id="GO:0006261">
    <property type="term" value="P:DNA-templated DNA replication"/>
    <property type="evidence" value="ECO:0007669"/>
    <property type="project" value="TreeGrafter"/>
</dbReference>
<sequence length="344" mass="36665">MAQRKNHEVDGWIARPDRAARVILFYGPDRGLVAERAARFAAGAGLDLADPFSVVRLDAAEVETHPERLYEEVQTVSMFTQSRLIWVRNASGGRQLADAIKTLIAGELRDIAILIEAGDLKKGAGLRGIVEAASAGMALPCYSDDARALDALIEDILGRAGLQIGLAARNRLKAHLGGDRMASRGEIEKLALFCHGSNEVAVVDVDRLIGDVSATTADDAINAALRGDPAAFQQAYGQFRSGGGSPTTLLLSALRQVHGLHALSGEMELNNRSASVVVASARPPLYFERKTAAERALGRLTSAQWDAVVYRLSAAVLESRKHADLADVIIERSLLALSASGRAA</sequence>
<dbReference type="Gene3D" id="1.10.8.60">
    <property type="match status" value="1"/>
</dbReference>
<dbReference type="EMBL" id="JAGIYY010000001">
    <property type="protein sequence ID" value="MBP0437533.1"/>
    <property type="molecule type" value="Genomic_DNA"/>
</dbReference>
<keyword evidence="5" id="KW-0239">DNA-directed DNA polymerase</keyword>
<reference evidence="8" key="1">
    <citation type="submission" date="2021-03" db="EMBL/GenBank/DDBJ databases">
        <title>Genome sequencing and assembly of Tianweitania sediminis.</title>
        <authorList>
            <person name="Chhetri G."/>
        </authorList>
    </citation>
    <scope>NUCLEOTIDE SEQUENCE</scope>
    <source>
        <strain evidence="8">Z8</strain>
    </source>
</reference>
<keyword evidence="9" id="KW-1185">Reference proteome</keyword>
<dbReference type="InterPro" id="IPR005790">
    <property type="entry name" value="DNA_polIII_delta"/>
</dbReference>
<comment type="catalytic activity">
    <reaction evidence="7">
        <text>DNA(n) + a 2'-deoxyribonucleoside 5'-triphosphate = DNA(n+1) + diphosphate</text>
        <dbReference type="Rhea" id="RHEA:22508"/>
        <dbReference type="Rhea" id="RHEA-COMP:17339"/>
        <dbReference type="Rhea" id="RHEA-COMP:17340"/>
        <dbReference type="ChEBI" id="CHEBI:33019"/>
        <dbReference type="ChEBI" id="CHEBI:61560"/>
        <dbReference type="ChEBI" id="CHEBI:173112"/>
        <dbReference type="EC" id="2.7.7.7"/>
    </reaction>
</comment>
<comment type="caution">
    <text evidence="8">The sequence shown here is derived from an EMBL/GenBank/DDBJ whole genome shotgun (WGS) entry which is preliminary data.</text>
</comment>
<evidence type="ECO:0000256" key="5">
    <source>
        <dbReference type="ARBA" id="ARBA00022932"/>
    </source>
</evidence>
<dbReference type="EC" id="2.7.7.7" evidence="1"/>
<evidence type="ECO:0000256" key="2">
    <source>
        <dbReference type="ARBA" id="ARBA00022679"/>
    </source>
</evidence>
<dbReference type="SUPFAM" id="SSF52540">
    <property type="entry name" value="P-loop containing nucleoside triphosphate hydrolases"/>
    <property type="match status" value="1"/>
</dbReference>
<dbReference type="GO" id="GO:0009360">
    <property type="term" value="C:DNA polymerase III complex"/>
    <property type="evidence" value="ECO:0007669"/>
    <property type="project" value="TreeGrafter"/>
</dbReference>
<dbReference type="NCBIfam" id="TIGR01128">
    <property type="entry name" value="holA"/>
    <property type="match status" value="1"/>
</dbReference>
<dbReference type="InterPro" id="IPR027417">
    <property type="entry name" value="P-loop_NTPase"/>
</dbReference>